<evidence type="ECO:0000313" key="5">
    <source>
        <dbReference type="Proteomes" id="UP000190229"/>
    </source>
</evidence>
<keyword evidence="1" id="KW-0812">Transmembrane</keyword>
<evidence type="ECO:0000313" key="3">
    <source>
        <dbReference type="EMBL" id="OPG16325.1"/>
    </source>
</evidence>
<dbReference type="Proteomes" id="UP000190229">
    <property type="component" value="Unassembled WGS sequence"/>
</dbReference>
<dbReference type="OrthoDB" id="9866113at2"/>
<gene>
    <name evidence="2" type="ORF">AYW79_13295</name>
    <name evidence="3" type="ORF">B2M26_05415</name>
</gene>
<evidence type="ECO:0000313" key="4">
    <source>
        <dbReference type="Proteomes" id="UP000077421"/>
    </source>
</evidence>
<dbReference type="RefSeq" id="WP_067566864.1">
    <property type="nucleotide sequence ID" value="NZ_LSUQ01000062.1"/>
</dbReference>
<accession>A0A161QGB7</accession>
<evidence type="ECO:0000313" key="2">
    <source>
        <dbReference type="EMBL" id="OAG92221.1"/>
    </source>
</evidence>
<proteinExistence type="predicted"/>
<dbReference type="AlphaFoldDB" id="A0A161QGB7"/>
<protein>
    <submittedName>
        <fullName evidence="3">Uncharacterized protein</fullName>
    </submittedName>
</protein>
<organism evidence="3 5">
    <name type="scientific">Ferroacidibacillus organovorans</name>
    <dbReference type="NCBI Taxonomy" id="1765683"/>
    <lineage>
        <taxon>Bacteria</taxon>
        <taxon>Bacillati</taxon>
        <taxon>Bacillota</taxon>
        <taxon>Bacilli</taxon>
        <taxon>Bacillales</taxon>
        <taxon>Alicyclobacillaceae</taxon>
        <taxon>Ferroacidibacillus</taxon>
    </lineage>
</organism>
<dbReference type="Proteomes" id="UP000077421">
    <property type="component" value="Unassembled WGS sequence"/>
</dbReference>
<keyword evidence="1" id="KW-0472">Membrane</keyword>
<keyword evidence="5" id="KW-1185">Reference proteome</keyword>
<name>A0A161QGB7_9BACL</name>
<reference evidence="2 4" key="1">
    <citation type="submission" date="2016-02" db="EMBL/GenBank/DDBJ databases">
        <title>Draft genome sequence of Acidibacillus ferrooxidans SLC66.</title>
        <authorList>
            <person name="Oliveira G."/>
            <person name="Nancucheo I."/>
            <person name="Dall'Agnol H."/>
            <person name="Johnson B."/>
            <person name="Oliveira R."/>
            <person name="Nunes G.L."/>
            <person name="Tzotzos G."/>
            <person name="Orellana S.C."/>
            <person name="Salim A.C."/>
            <person name="Araujo F.M."/>
        </authorList>
    </citation>
    <scope>NUCLEOTIDE SEQUENCE [LARGE SCALE GENOMIC DNA]</scope>
    <source>
        <strain evidence="2 4">SLC66</strain>
    </source>
</reference>
<sequence length="66" mass="7783">MGGFFPSFPFYVPDSPGTPLWWDISFWLFQLVVMSALLLTLRRWAIRADLDREEAYQESLRTPEKS</sequence>
<reference evidence="3 5" key="2">
    <citation type="submission" date="2017-02" db="EMBL/GenBank/DDBJ databases">
        <title>Draft genome of Acidibacillus ferrooxidans Huett2.</title>
        <authorList>
            <person name="Schopf S."/>
        </authorList>
    </citation>
    <scope>NUCLEOTIDE SEQUENCE [LARGE SCALE GENOMIC DNA]</scope>
    <source>
        <strain evidence="3 5">Huett2</strain>
    </source>
</reference>
<evidence type="ECO:0000256" key="1">
    <source>
        <dbReference type="SAM" id="Phobius"/>
    </source>
</evidence>
<dbReference type="EMBL" id="MWPS01000016">
    <property type="protein sequence ID" value="OPG16325.1"/>
    <property type="molecule type" value="Genomic_DNA"/>
</dbReference>
<dbReference type="STRING" id="1765683.B2M26_05415"/>
<comment type="caution">
    <text evidence="3">The sequence shown here is derived from an EMBL/GenBank/DDBJ whole genome shotgun (WGS) entry which is preliminary data.</text>
</comment>
<dbReference type="EMBL" id="LSUQ01000062">
    <property type="protein sequence ID" value="OAG92221.1"/>
    <property type="molecule type" value="Genomic_DNA"/>
</dbReference>
<keyword evidence="1" id="KW-1133">Transmembrane helix</keyword>
<feature type="transmembrane region" description="Helical" evidence="1">
    <location>
        <begin position="20"/>
        <end position="41"/>
    </location>
</feature>